<dbReference type="AlphaFoldDB" id="A0A1I4G6X9"/>
<dbReference type="InterPro" id="IPR035901">
    <property type="entry name" value="GIY-YIG_endonuc_sf"/>
</dbReference>
<keyword evidence="3" id="KW-0540">Nuclease</keyword>
<dbReference type="PANTHER" id="PTHR34477">
    <property type="entry name" value="UPF0213 PROTEIN YHBQ"/>
    <property type="match status" value="1"/>
</dbReference>
<organism evidence="3 4">
    <name type="scientific">Methylobacterium pseudosasicola</name>
    <dbReference type="NCBI Taxonomy" id="582667"/>
    <lineage>
        <taxon>Bacteria</taxon>
        <taxon>Pseudomonadati</taxon>
        <taxon>Pseudomonadota</taxon>
        <taxon>Alphaproteobacteria</taxon>
        <taxon>Hyphomicrobiales</taxon>
        <taxon>Methylobacteriaceae</taxon>
        <taxon>Methylobacterium</taxon>
    </lineage>
</organism>
<dbReference type="PROSITE" id="PS50164">
    <property type="entry name" value="GIY_YIG"/>
    <property type="match status" value="1"/>
</dbReference>
<proteinExistence type="inferred from homology"/>
<gene>
    <name evidence="3" type="ORF">SAMN05192568_1002218</name>
</gene>
<dbReference type="STRING" id="582667.SAMN05192568_1002218"/>
<evidence type="ECO:0000256" key="1">
    <source>
        <dbReference type="ARBA" id="ARBA00007435"/>
    </source>
</evidence>
<evidence type="ECO:0000313" key="3">
    <source>
        <dbReference type="EMBL" id="SFL25343.1"/>
    </source>
</evidence>
<dbReference type="Pfam" id="PF01541">
    <property type="entry name" value="GIY-YIG"/>
    <property type="match status" value="1"/>
</dbReference>
<feature type="domain" description="GIY-YIG" evidence="2">
    <location>
        <begin position="2"/>
        <end position="78"/>
    </location>
</feature>
<dbReference type="InterPro" id="IPR000305">
    <property type="entry name" value="GIY-YIG_endonuc"/>
</dbReference>
<evidence type="ECO:0000313" key="4">
    <source>
        <dbReference type="Proteomes" id="UP000199048"/>
    </source>
</evidence>
<accession>A0A1I4G6X9</accession>
<protein>
    <submittedName>
        <fullName evidence="3">Predicted endonuclease, GIY-YIG superfamily</fullName>
    </submittedName>
</protein>
<dbReference type="Proteomes" id="UP000199048">
    <property type="component" value="Unassembled WGS sequence"/>
</dbReference>
<sequence>MRAPAVYIMASRRNGTLYTGVTADLSRRVYEHREALRPGFTRRYGCKLLVWYEGYPTISEAIAREKQIKAGSRKKKLALIEAMNPDWRDLYPGLA</sequence>
<comment type="similarity">
    <text evidence="1">Belongs to the UPF0213 family.</text>
</comment>
<reference evidence="4" key="1">
    <citation type="submission" date="2016-10" db="EMBL/GenBank/DDBJ databases">
        <authorList>
            <person name="Varghese N."/>
            <person name="Submissions S."/>
        </authorList>
    </citation>
    <scope>NUCLEOTIDE SEQUENCE [LARGE SCALE GENOMIC DNA]</scope>
    <source>
        <strain evidence="4">BL36</strain>
    </source>
</reference>
<dbReference type="GO" id="GO:0004519">
    <property type="term" value="F:endonuclease activity"/>
    <property type="evidence" value="ECO:0007669"/>
    <property type="project" value="UniProtKB-KW"/>
</dbReference>
<name>A0A1I4G6X9_9HYPH</name>
<dbReference type="Gene3D" id="3.40.1440.10">
    <property type="entry name" value="GIY-YIG endonuclease"/>
    <property type="match status" value="1"/>
</dbReference>
<evidence type="ECO:0000259" key="2">
    <source>
        <dbReference type="PROSITE" id="PS50164"/>
    </source>
</evidence>
<dbReference type="SUPFAM" id="SSF82771">
    <property type="entry name" value="GIY-YIG endonuclease"/>
    <property type="match status" value="1"/>
</dbReference>
<keyword evidence="3" id="KW-0378">Hydrolase</keyword>
<keyword evidence="3" id="KW-0255">Endonuclease</keyword>
<dbReference type="OrthoDB" id="287318at2"/>
<dbReference type="InterPro" id="IPR050190">
    <property type="entry name" value="UPF0213_domain"/>
</dbReference>
<dbReference type="CDD" id="cd10448">
    <property type="entry name" value="GIY-YIG_unchar_3"/>
    <property type="match status" value="1"/>
</dbReference>
<dbReference type="PANTHER" id="PTHR34477:SF5">
    <property type="entry name" value="BSL5627 PROTEIN"/>
    <property type="match status" value="1"/>
</dbReference>
<keyword evidence="4" id="KW-1185">Reference proteome</keyword>
<dbReference type="EMBL" id="FOTK01000002">
    <property type="protein sequence ID" value="SFL25343.1"/>
    <property type="molecule type" value="Genomic_DNA"/>
</dbReference>
<dbReference type="RefSeq" id="WP_092037138.1">
    <property type="nucleotide sequence ID" value="NZ_FOTK01000002.1"/>
</dbReference>